<reference evidence="1" key="1">
    <citation type="submission" date="2020-11" db="EMBL/GenBank/DDBJ databases">
        <authorList>
            <consortium name="DOE Joint Genome Institute"/>
            <person name="Ahrendt S."/>
            <person name="Riley R."/>
            <person name="Andreopoulos W."/>
            <person name="Labutti K."/>
            <person name="Pangilinan J."/>
            <person name="Ruiz-Duenas F.J."/>
            <person name="Barrasa J.M."/>
            <person name="Sanchez-Garcia M."/>
            <person name="Camarero S."/>
            <person name="Miyauchi S."/>
            <person name="Serrano A."/>
            <person name="Linde D."/>
            <person name="Babiker R."/>
            <person name="Drula E."/>
            <person name="Ayuso-Fernandez I."/>
            <person name="Pacheco R."/>
            <person name="Padilla G."/>
            <person name="Ferreira P."/>
            <person name="Barriuso J."/>
            <person name="Kellner H."/>
            <person name="Castanera R."/>
            <person name="Alfaro M."/>
            <person name="Ramirez L."/>
            <person name="Pisabarro A.G."/>
            <person name="Kuo A."/>
            <person name="Tritt A."/>
            <person name="Lipzen A."/>
            <person name="He G."/>
            <person name="Yan M."/>
            <person name="Ng V."/>
            <person name="Cullen D."/>
            <person name="Martin F."/>
            <person name="Rosso M.-N."/>
            <person name="Henrissat B."/>
            <person name="Hibbett D."/>
            <person name="Martinez A.T."/>
            <person name="Grigoriev I.V."/>
        </authorList>
    </citation>
    <scope>NUCLEOTIDE SEQUENCE</scope>
    <source>
        <strain evidence="1">AH 40177</strain>
    </source>
</reference>
<evidence type="ECO:0000313" key="2">
    <source>
        <dbReference type="Proteomes" id="UP000772434"/>
    </source>
</evidence>
<name>A0A9P5PFA2_9AGAR</name>
<dbReference type="Proteomes" id="UP000772434">
    <property type="component" value="Unassembled WGS sequence"/>
</dbReference>
<protein>
    <submittedName>
        <fullName evidence="1">Uncharacterized protein</fullName>
    </submittedName>
</protein>
<gene>
    <name evidence="1" type="ORF">BDP27DRAFT_1369006</name>
</gene>
<proteinExistence type="predicted"/>
<dbReference type="EMBL" id="JADNRY010000178">
    <property type="protein sequence ID" value="KAF9062244.1"/>
    <property type="molecule type" value="Genomic_DNA"/>
</dbReference>
<sequence>MYQPLYSDYKAHNPAYTTTTLDGIRQHGYNTASPDDHWLPLLSFIADHQDLKWIITVDGDYHTWRGVITELLSRTVAIITYGSNYDKLCTISEHDLRVSGQQLAVESLSSLMVGMATAAFDVPGVPYRYPQRMLQRNGSRDGLRVITVGFIVRVSRVAIVPIVEYVIVGALAVTVTRKSGRERFGISSRIEKFFDLRVEADETVVRELAQQQLNTEA</sequence>
<comment type="caution">
    <text evidence="1">The sequence shown here is derived from an EMBL/GenBank/DDBJ whole genome shotgun (WGS) entry which is preliminary data.</text>
</comment>
<keyword evidence="2" id="KW-1185">Reference proteome</keyword>
<accession>A0A9P5PFA2</accession>
<organism evidence="1 2">
    <name type="scientific">Rhodocollybia butyracea</name>
    <dbReference type="NCBI Taxonomy" id="206335"/>
    <lineage>
        <taxon>Eukaryota</taxon>
        <taxon>Fungi</taxon>
        <taxon>Dikarya</taxon>
        <taxon>Basidiomycota</taxon>
        <taxon>Agaricomycotina</taxon>
        <taxon>Agaricomycetes</taxon>
        <taxon>Agaricomycetidae</taxon>
        <taxon>Agaricales</taxon>
        <taxon>Marasmiineae</taxon>
        <taxon>Omphalotaceae</taxon>
        <taxon>Rhodocollybia</taxon>
    </lineage>
</organism>
<dbReference type="AlphaFoldDB" id="A0A9P5PFA2"/>
<evidence type="ECO:0000313" key="1">
    <source>
        <dbReference type="EMBL" id="KAF9062244.1"/>
    </source>
</evidence>